<dbReference type="InterPro" id="IPR029044">
    <property type="entry name" value="Nucleotide-diphossugar_trans"/>
</dbReference>
<dbReference type="InterPro" id="IPR050834">
    <property type="entry name" value="Glycosyltransf_2"/>
</dbReference>
<gene>
    <name evidence="2" type="ORF">PeribacterD1_0895</name>
</gene>
<evidence type="ECO:0000313" key="2">
    <source>
        <dbReference type="EMBL" id="ALM13563.1"/>
    </source>
</evidence>
<sequence>MDLPRVRVYMPAYEPKKAHIRAAVESVLAQTEKNWTLLINDDASVRESVKSYVQDFLGDPRITFRRNPKNLGIGGNWNECLKNDPPPPLTGEGPGERGLVAFLFHDDLWEPAYLEKMIAALEANPTAGFAATNHMYLKEGEVPAVSFYEELQKFVQQNISPGLHEHRMFLRWWMERGLKPNVIGEPSFVVLRRSLMEKVGPFNASMVQFLDSEYWARCLLNADWVYVPEVLGKFRVHPAGMSAVNEGLGRGVFERFQTLQTVVESLPSEEQAMGNAALTKALSGMIEQYVTRRKQGRNVSGQGGGGLKTFAFRHPIILLRAIAQCCAKK</sequence>
<dbReference type="SUPFAM" id="SSF53448">
    <property type="entry name" value="Nucleotide-diphospho-sugar transferases"/>
    <property type="match status" value="1"/>
</dbReference>
<dbReference type="PANTHER" id="PTHR43685:SF2">
    <property type="entry name" value="GLYCOSYLTRANSFERASE 2-LIKE DOMAIN-CONTAINING PROTEIN"/>
    <property type="match status" value="1"/>
</dbReference>
<dbReference type="Gene3D" id="3.90.550.10">
    <property type="entry name" value="Spore Coat Polysaccharide Biosynthesis Protein SpsA, Chain A"/>
    <property type="match status" value="1"/>
</dbReference>
<name>A0A0S1SNF2_9BACT</name>
<accession>A0A0S1SHW5</accession>
<accession>A0A0S1SW34</accession>
<dbReference type="AlphaFoldDB" id="A0A0S1SNF2"/>
<evidence type="ECO:0000313" key="3">
    <source>
        <dbReference type="Proteomes" id="UP000069135"/>
    </source>
</evidence>
<evidence type="ECO:0000259" key="1">
    <source>
        <dbReference type="Pfam" id="PF00535"/>
    </source>
</evidence>
<dbReference type="InterPro" id="IPR001173">
    <property type="entry name" value="Glyco_trans_2-like"/>
</dbReference>
<dbReference type="STRING" id="1735162.PeribacterB2_0897"/>
<dbReference type="Proteomes" id="UP000069135">
    <property type="component" value="Chromosome"/>
</dbReference>
<dbReference type="KEGG" id="prf:PeribacterA2_0895"/>
<organism evidence="2 3">
    <name type="scientific">Candidatus Peribacter riflensis</name>
    <dbReference type="NCBI Taxonomy" id="1735162"/>
    <lineage>
        <taxon>Bacteria</taxon>
        <taxon>Candidatus Peregrinibacteriota</taxon>
        <taxon>Candidatus Peribacteria</taxon>
        <taxon>Candidatus Peribacterales</taxon>
        <taxon>Candidatus Peribacteraceae</taxon>
        <taxon>Candidatus Peribacter</taxon>
    </lineage>
</organism>
<reference evidence="3" key="1">
    <citation type="submission" date="2015-10" db="EMBL/GenBank/DDBJ databases">
        <title>Analysis of five complete genome sequences for members of the class Peribacteria in the recently recognized Peregrinibacteria bacterial phylum.</title>
        <authorList>
            <person name="Anantharaman K."/>
            <person name="Brown C.T."/>
            <person name="Burstein D."/>
            <person name="Castelle C.J."/>
            <person name="Probst A.J."/>
            <person name="Thomas B.C."/>
            <person name="Williams K.H."/>
            <person name="Banfield J.F."/>
        </authorList>
    </citation>
    <scope>NUCLEOTIDE SEQUENCE [LARGE SCALE GENOMIC DNA]</scope>
</reference>
<accession>A0A0S1SPQ7</accession>
<proteinExistence type="predicted"/>
<dbReference type="EMBL" id="CP013065">
    <property type="protein sequence ID" value="ALM13563.1"/>
    <property type="molecule type" value="Genomic_DNA"/>
</dbReference>
<dbReference type="Pfam" id="PF00535">
    <property type="entry name" value="Glycos_transf_2"/>
    <property type="match status" value="1"/>
</dbReference>
<keyword evidence="2" id="KW-0808">Transferase</keyword>
<protein>
    <submittedName>
        <fullName evidence="2">Glycosyl transferase family protein</fullName>
    </submittedName>
</protein>
<feature type="domain" description="Glycosyltransferase 2-like" evidence="1">
    <location>
        <begin position="8"/>
        <end position="140"/>
    </location>
</feature>
<accession>A0A0S1SNF2</accession>
<dbReference type="GO" id="GO:0016740">
    <property type="term" value="F:transferase activity"/>
    <property type="evidence" value="ECO:0007669"/>
    <property type="project" value="UniProtKB-KW"/>
</dbReference>
<reference evidence="2 3" key="2">
    <citation type="journal article" date="2016" name="PeerJ">
        <title>Analysis of five complete genome sequences for members of the class Peribacteria in the recently recognized Peregrinibacteria bacterial phylum.</title>
        <authorList>
            <person name="Anantharaman K."/>
            <person name="Brown C.T."/>
            <person name="Burstein D."/>
            <person name="Castelle C.J."/>
            <person name="Probst A.J."/>
            <person name="Thomas B.C."/>
            <person name="Williams K.H."/>
            <person name="Banfield J.F."/>
        </authorList>
    </citation>
    <scope>NUCLEOTIDE SEQUENCE [LARGE SCALE GENOMIC DNA]</scope>
    <source>
        <strain evidence="2">RIFOXYD1_FULL_PER-ii_59_16</strain>
    </source>
</reference>
<accession>A0A0S1SUG7</accession>
<dbReference type="PANTHER" id="PTHR43685">
    <property type="entry name" value="GLYCOSYLTRANSFERASE"/>
    <property type="match status" value="1"/>
</dbReference>